<comment type="caution">
    <text evidence="3">The sequence shown here is derived from an EMBL/GenBank/DDBJ whole genome shotgun (WGS) entry which is preliminary data.</text>
</comment>
<keyword evidence="2" id="KW-0812">Transmembrane</keyword>
<evidence type="ECO:0000313" key="4">
    <source>
        <dbReference type="Proteomes" id="UP000708208"/>
    </source>
</evidence>
<gene>
    <name evidence="3" type="ORF">AFUS01_LOCUS40414</name>
</gene>
<feature type="compositionally biased region" description="Polar residues" evidence="1">
    <location>
        <begin position="245"/>
        <end position="268"/>
    </location>
</feature>
<dbReference type="Proteomes" id="UP000708208">
    <property type="component" value="Unassembled WGS sequence"/>
</dbReference>
<sequence>MCSNIIVPLNLILEVIMLGLQGYAFNYNRHQYVDPVDITFLSIVPVFLALSIGWCCILTCIKHRCSKVVRILRIFQGITLLIIGSLMIASERSFSRSRTCRNFEQIMQRDCQLSLPKIMVGVLTILDGIVYFLRAQKRAPVRENQALLQHSTPAPIDDQIPIAIGVEIATDPTGVVVDGASGAYQTISSKPLVGFPQQYQQPFQQPFSNVPLGSNLYYENPPPYFEGISPPQNPQHGQQPGNSQFFNNNYPSANYGTTNLNHPSAPQI</sequence>
<keyword evidence="4" id="KW-1185">Reference proteome</keyword>
<keyword evidence="2" id="KW-0472">Membrane</keyword>
<protein>
    <recommendedName>
        <fullName evidence="5">Transmembrane protein</fullName>
    </recommendedName>
</protein>
<name>A0A8J2PHQ1_9HEXA</name>
<dbReference type="AlphaFoldDB" id="A0A8J2PHQ1"/>
<feature type="compositionally biased region" description="Low complexity" evidence="1">
    <location>
        <begin position="234"/>
        <end position="244"/>
    </location>
</feature>
<evidence type="ECO:0000313" key="3">
    <source>
        <dbReference type="EMBL" id="CAG7830623.1"/>
    </source>
</evidence>
<feature type="transmembrane region" description="Helical" evidence="2">
    <location>
        <begin position="115"/>
        <end position="133"/>
    </location>
</feature>
<feature type="transmembrane region" description="Helical" evidence="2">
    <location>
        <begin position="71"/>
        <end position="89"/>
    </location>
</feature>
<evidence type="ECO:0000256" key="1">
    <source>
        <dbReference type="SAM" id="MobiDB-lite"/>
    </source>
</evidence>
<evidence type="ECO:0000256" key="2">
    <source>
        <dbReference type="SAM" id="Phobius"/>
    </source>
</evidence>
<dbReference type="EMBL" id="CAJVCH010556794">
    <property type="protein sequence ID" value="CAG7830623.1"/>
    <property type="molecule type" value="Genomic_DNA"/>
</dbReference>
<feature type="region of interest" description="Disordered" evidence="1">
    <location>
        <begin position="221"/>
        <end position="268"/>
    </location>
</feature>
<feature type="transmembrane region" description="Helical" evidence="2">
    <location>
        <begin position="38"/>
        <end position="59"/>
    </location>
</feature>
<feature type="transmembrane region" description="Helical" evidence="2">
    <location>
        <begin position="7"/>
        <end position="26"/>
    </location>
</feature>
<keyword evidence="2" id="KW-1133">Transmembrane helix</keyword>
<evidence type="ECO:0008006" key="5">
    <source>
        <dbReference type="Google" id="ProtNLM"/>
    </source>
</evidence>
<reference evidence="3" key="1">
    <citation type="submission" date="2021-06" db="EMBL/GenBank/DDBJ databases">
        <authorList>
            <person name="Hodson N. C."/>
            <person name="Mongue J. A."/>
            <person name="Jaron S. K."/>
        </authorList>
    </citation>
    <scope>NUCLEOTIDE SEQUENCE</scope>
</reference>
<organism evidence="3 4">
    <name type="scientific">Allacma fusca</name>
    <dbReference type="NCBI Taxonomy" id="39272"/>
    <lineage>
        <taxon>Eukaryota</taxon>
        <taxon>Metazoa</taxon>
        <taxon>Ecdysozoa</taxon>
        <taxon>Arthropoda</taxon>
        <taxon>Hexapoda</taxon>
        <taxon>Collembola</taxon>
        <taxon>Symphypleona</taxon>
        <taxon>Sminthuridae</taxon>
        <taxon>Allacma</taxon>
    </lineage>
</organism>
<accession>A0A8J2PHQ1</accession>
<proteinExistence type="predicted"/>